<feature type="domain" description="ABC-2 type transporter transmembrane" evidence="6">
    <location>
        <begin position="31"/>
        <end position="121"/>
    </location>
</feature>
<sequence length="694" mass="73461">MEAVNVFWIFRTEFRRLLRSRIGRAAVVVGMIIPLLYSGLYLYAFWDPYKQLDQFPVAVVNQDRGEYGQELVDELLRDRKFGFEVVDAKTAQEGLEGDRYYLTMTIPPSFSDDVNSVEGDDPHRAQLLFTPNEGKNYIASTITARLETELREKTGNTFSEEYFKGIFDVIGDAGNGISKAADGANKLADGAADLATGNRELASGTKELDGYTHQIADGSAQLADGAGKIAAGINKAYTGSAGIADGAKKLADGSGQLVAGLDKTSAGVNQVQSGLQASLPKTGQLQAGLAQMQGTLGTAAGQPASADPRQWTVQQSLAYLGKQYGMEQDPAYQVALGKVAAVAKGLGDSASGVENSKAGLQQAVGALQQIADGQQALRNGAQGLAKGGTELSQGASQLNTGLGDLKTGSATLASSSAELATGSGKVADGSSKLVSGSTKLADGSQELADGNKTLANELTRATSESTIKNPDQKAAIMADPLEAQWQPLHEVPTYGMGFASYFIPLSLWVGALMLYFILSMQEYRWTLSPVSTPSLVLGKFSALGVIGIVQAVVVSCFLTQVLGLKVLHLTEFYLFNILISLTSIAIIGLLIARLGSGAGRFVAILLLILQLTSSGGTFPIELVPQFFQTLHSFLPMTYGVEGLRSIISIGDQARVLRDLAILGGLLVGVLLVHILTTRRTLRVRDLHEKDQLAG</sequence>
<keyword evidence="3 5" id="KW-1133">Transmembrane helix</keyword>
<gene>
    <name evidence="7" type="ORF">CBW65_00840</name>
</gene>
<protein>
    <recommendedName>
        <fullName evidence="6">ABC-2 type transporter transmembrane domain-containing protein</fullName>
    </recommendedName>
</protein>
<evidence type="ECO:0000256" key="5">
    <source>
        <dbReference type="SAM" id="Phobius"/>
    </source>
</evidence>
<keyword evidence="4 5" id="KW-0472">Membrane</keyword>
<evidence type="ECO:0000313" key="8">
    <source>
        <dbReference type="Proteomes" id="UP000195437"/>
    </source>
</evidence>
<evidence type="ECO:0000256" key="2">
    <source>
        <dbReference type="ARBA" id="ARBA00022692"/>
    </source>
</evidence>
<feature type="transmembrane region" description="Helical" evidence="5">
    <location>
        <begin position="573"/>
        <end position="594"/>
    </location>
</feature>
<feature type="transmembrane region" description="Helical" evidence="5">
    <location>
        <begin position="540"/>
        <end position="561"/>
    </location>
</feature>
<dbReference type="GO" id="GO:0016020">
    <property type="term" value="C:membrane"/>
    <property type="evidence" value="ECO:0007669"/>
    <property type="project" value="UniProtKB-SubCell"/>
</dbReference>
<feature type="transmembrane region" description="Helical" evidence="5">
    <location>
        <begin position="498"/>
        <end position="519"/>
    </location>
</feature>
<feature type="transmembrane region" description="Helical" evidence="5">
    <location>
        <begin position="601"/>
        <end position="620"/>
    </location>
</feature>
<dbReference type="GO" id="GO:0140359">
    <property type="term" value="F:ABC-type transporter activity"/>
    <property type="evidence" value="ECO:0007669"/>
    <property type="project" value="InterPro"/>
</dbReference>
<proteinExistence type="predicted"/>
<dbReference type="PANTHER" id="PTHR43077:SF5">
    <property type="entry name" value="PHAGE INFECTION PROTEIN"/>
    <property type="match status" value="1"/>
</dbReference>
<evidence type="ECO:0000256" key="3">
    <source>
        <dbReference type="ARBA" id="ARBA00022989"/>
    </source>
</evidence>
<evidence type="ECO:0000259" key="6">
    <source>
        <dbReference type="Pfam" id="PF12698"/>
    </source>
</evidence>
<dbReference type="Gene3D" id="3.40.1710.10">
    <property type="entry name" value="abc type-2 transporter like domain"/>
    <property type="match status" value="1"/>
</dbReference>
<dbReference type="InterPro" id="IPR051328">
    <property type="entry name" value="T7SS_ABC-Transporter"/>
</dbReference>
<dbReference type="AlphaFoldDB" id="A0A1Y0IJY9"/>
<dbReference type="EMBL" id="CP021434">
    <property type="protein sequence ID" value="ARU59753.1"/>
    <property type="molecule type" value="Genomic_DNA"/>
</dbReference>
<feature type="transmembrane region" description="Helical" evidence="5">
    <location>
        <begin position="659"/>
        <end position="676"/>
    </location>
</feature>
<dbReference type="Proteomes" id="UP000195437">
    <property type="component" value="Chromosome"/>
</dbReference>
<dbReference type="InterPro" id="IPR023908">
    <property type="entry name" value="xxxLxxG_rpt"/>
</dbReference>
<accession>A0A1Y0IJY9</accession>
<comment type="subcellular location">
    <subcellularLocation>
        <location evidence="1">Membrane</location>
        <topology evidence="1">Multi-pass membrane protein</topology>
    </subcellularLocation>
</comment>
<dbReference type="InterPro" id="IPR011049">
    <property type="entry name" value="Serralysin-like_metalloprot_C"/>
</dbReference>
<dbReference type="NCBIfam" id="TIGR03062">
    <property type="entry name" value="pip_yhgE_Cterm"/>
    <property type="match status" value="1"/>
</dbReference>
<dbReference type="Pfam" id="PF12698">
    <property type="entry name" value="ABC2_membrane_3"/>
    <property type="match status" value="2"/>
</dbReference>
<dbReference type="Gene3D" id="1.10.287.950">
    <property type="entry name" value="Methyl-accepting chemotaxis protein"/>
    <property type="match status" value="1"/>
</dbReference>
<dbReference type="InterPro" id="IPR013525">
    <property type="entry name" value="ABC2_TM"/>
</dbReference>
<evidence type="ECO:0000256" key="1">
    <source>
        <dbReference type="ARBA" id="ARBA00004141"/>
    </source>
</evidence>
<feature type="domain" description="ABC-2 type transporter transmembrane" evidence="6">
    <location>
        <begin position="452"/>
        <end position="671"/>
    </location>
</feature>
<evidence type="ECO:0000313" key="7">
    <source>
        <dbReference type="EMBL" id="ARU59753.1"/>
    </source>
</evidence>
<dbReference type="KEGG" id="tum:CBW65_00840"/>
<evidence type="ECO:0000256" key="4">
    <source>
        <dbReference type="ARBA" id="ARBA00023136"/>
    </source>
</evidence>
<dbReference type="NCBIfam" id="TIGR03061">
    <property type="entry name" value="pip_yhgE_Nterm"/>
    <property type="match status" value="1"/>
</dbReference>
<name>A0A1Y0IJY9_9BACL</name>
<dbReference type="InterPro" id="IPR017500">
    <property type="entry name" value="Phage_infect_YhgE_N"/>
</dbReference>
<keyword evidence="8" id="KW-1185">Reference proteome</keyword>
<dbReference type="SUPFAM" id="SSF101967">
    <property type="entry name" value="Adhesin YadA, collagen-binding domain"/>
    <property type="match status" value="2"/>
</dbReference>
<organism evidence="7 8">
    <name type="scientific">Tumebacillus avium</name>
    <dbReference type="NCBI Taxonomy" id="1903704"/>
    <lineage>
        <taxon>Bacteria</taxon>
        <taxon>Bacillati</taxon>
        <taxon>Bacillota</taxon>
        <taxon>Bacilli</taxon>
        <taxon>Bacillales</taxon>
        <taxon>Alicyclobacillaceae</taxon>
        <taxon>Tumebacillus</taxon>
    </lineage>
</organism>
<dbReference type="NCBIfam" id="TIGR03057">
    <property type="entry name" value="xxxLxxG_by_4"/>
    <property type="match status" value="4"/>
</dbReference>
<keyword evidence="2 5" id="KW-0812">Transmembrane</keyword>
<dbReference type="PANTHER" id="PTHR43077">
    <property type="entry name" value="TRANSPORT PERMEASE YVFS-RELATED"/>
    <property type="match status" value="1"/>
</dbReference>
<dbReference type="InterPro" id="IPR017501">
    <property type="entry name" value="Phage_infect_YhgE_C"/>
</dbReference>
<feature type="transmembrane region" description="Helical" evidence="5">
    <location>
        <begin position="25"/>
        <end position="46"/>
    </location>
</feature>
<reference evidence="8" key="1">
    <citation type="submission" date="2017-05" db="EMBL/GenBank/DDBJ databases">
        <authorList>
            <person name="Sung H."/>
        </authorList>
    </citation>
    <scope>NUCLEOTIDE SEQUENCE [LARGE SCALE GENOMIC DNA]</scope>
    <source>
        <strain evidence="8">AR23208</strain>
    </source>
</reference>